<keyword evidence="2" id="KW-1185">Reference proteome</keyword>
<dbReference type="GO" id="GO:0015035">
    <property type="term" value="F:protein-disulfide reductase activity"/>
    <property type="evidence" value="ECO:0007669"/>
    <property type="project" value="InterPro"/>
</dbReference>
<dbReference type="OrthoDB" id="5294764at2"/>
<proteinExistence type="predicted"/>
<dbReference type="InterPro" id="IPR044691">
    <property type="entry name" value="DCC1_Trx"/>
</dbReference>
<dbReference type="Proteomes" id="UP000192761">
    <property type="component" value="Unassembled WGS sequence"/>
</dbReference>
<evidence type="ECO:0000313" key="2">
    <source>
        <dbReference type="Proteomes" id="UP000192761"/>
    </source>
</evidence>
<sequence>MYTIYFDGHCPLCRHEIGMLRRLDRHNRLRCVDIHGPDNDSGLPANVLLVDLHVRDGDGHFLRGASAVRDMYRRVGLGWLVAMTELPGLRQLFDMAYTRFAARRRCNKGLCATGGQHADRVL</sequence>
<dbReference type="InterPro" id="IPR007263">
    <property type="entry name" value="DCC1-like"/>
</dbReference>
<organism evidence="1 2">
    <name type="scientific">Andreprevotia lacus DSM 23236</name>
    <dbReference type="NCBI Taxonomy" id="1121001"/>
    <lineage>
        <taxon>Bacteria</taxon>
        <taxon>Pseudomonadati</taxon>
        <taxon>Pseudomonadota</taxon>
        <taxon>Betaproteobacteria</taxon>
        <taxon>Neisseriales</taxon>
        <taxon>Chitinibacteraceae</taxon>
        <taxon>Andreprevotia</taxon>
    </lineage>
</organism>
<dbReference type="EMBL" id="FWXD01000008">
    <property type="protein sequence ID" value="SMC23690.1"/>
    <property type="molecule type" value="Genomic_DNA"/>
</dbReference>
<dbReference type="RefSeq" id="WP_084090329.1">
    <property type="nucleotide sequence ID" value="NZ_FWXD01000008.1"/>
</dbReference>
<dbReference type="STRING" id="1121001.SAMN02745857_01666"/>
<dbReference type="PANTHER" id="PTHR34290:SF2">
    <property type="entry name" value="OS04G0668800 PROTEIN"/>
    <property type="match status" value="1"/>
</dbReference>
<dbReference type="Pfam" id="PF04134">
    <property type="entry name" value="DCC1-like"/>
    <property type="match status" value="1"/>
</dbReference>
<evidence type="ECO:0000313" key="1">
    <source>
        <dbReference type="EMBL" id="SMC23690.1"/>
    </source>
</evidence>
<reference evidence="1 2" key="1">
    <citation type="submission" date="2017-04" db="EMBL/GenBank/DDBJ databases">
        <authorList>
            <person name="Afonso C.L."/>
            <person name="Miller P.J."/>
            <person name="Scott M.A."/>
            <person name="Spackman E."/>
            <person name="Goraichik I."/>
            <person name="Dimitrov K.M."/>
            <person name="Suarez D.L."/>
            <person name="Swayne D.E."/>
        </authorList>
    </citation>
    <scope>NUCLEOTIDE SEQUENCE [LARGE SCALE GENOMIC DNA]</scope>
    <source>
        <strain evidence="1 2">DSM 23236</strain>
    </source>
</reference>
<dbReference type="AlphaFoldDB" id="A0A1W1XIA1"/>
<dbReference type="PANTHER" id="PTHR34290">
    <property type="entry name" value="SI:CH73-390P7.2"/>
    <property type="match status" value="1"/>
</dbReference>
<accession>A0A1W1XIA1</accession>
<gene>
    <name evidence="1" type="ORF">SAMN02745857_01666</name>
</gene>
<protein>
    <submittedName>
        <fullName evidence="1">Predicted thiol-disulfide oxidoreductase YuxK, DCC family</fullName>
    </submittedName>
</protein>
<name>A0A1W1XIA1_9NEIS</name>